<gene>
    <name evidence="1" type="ORF">Sradi_4161500</name>
</gene>
<dbReference type="PANTHER" id="PTHR46890">
    <property type="entry name" value="NON-LTR RETROLELEMENT REVERSE TRANSCRIPTASE-LIKE PROTEIN-RELATED"/>
    <property type="match status" value="1"/>
</dbReference>
<organism evidence="1">
    <name type="scientific">Sesamum radiatum</name>
    <name type="common">Black benniseed</name>
    <dbReference type="NCBI Taxonomy" id="300843"/>
    <lineage>
        <taxon>Eukaryota</taxon>
        <taxon>Viridiplantae</taxon>
        <taxon>Streptophyta</taxon>
        <taxon>Embryophyta</taxon>
        <taxon>Tracheophyta</taxon>
        <taxon>Spermatophyta</taxon>
        <taxon>Magnoliopsida</taxon>
        <taxon>eudicotyledons</taxon>
        <taxon>Gunneridae</taxon>
        <taxon>Pentapetalae</taxon>
        <taxon>asterids</taxon>
        <taxon>lamiids</taxon>
        <taxon>Lamiales</taxon>
        <taxon>Pedaliaceae</taxon>
        <taxon>Sesamum</taxon>
    </lineage>
</organism>
<comment type="caution">
    <text evidence="1">The sequence shown here is derived from an EMBL/GenBank/DDBJ whole genome shotgun (WGS) entry which is preliminary data.</text>
</comment>
<reference evidence="1" key="2">
    <citation type="journal article" date="2024" name="Plant">
        <title>Genomic evolution and insights into agronomic trait innovations of Sesamum species.</title>
        <authorList>
            <person name="Miao H."/>
            <person name="Wang L."/>
            <person name="Qu L."/>
            <person name="Liu H."/>
            <person name="Sun Y."/>
            <person name="Le M."/>
            <person name="Wang Q."/>
            <person name="Wei S."/>
            <person name="Zheng Y."/>
            <person name="Lin W."/>
            <person name="Duan Y."/>
            <person name="Cao H."/>
            <person name="Xiong S."/>
            <person name="Wang X."/>
            <person name="Wei L."/>
            <person name="Li C."/>
            <person name="Ma Q."/>
            <person name="Ju M."/>
            <person name="Zhao R."/>
            <person name="Li G."/>
            <person name="Mu C."/>
            <person name="Tian Q."/>
            <person name="Mei H."/>
            <person name="Zhang T."/>
            <person name="Gao T."/>
            <person name="Zhang H."/>
        </authorList>
    </citation>
    <scope>NUCLEOTIDE SEQUENCE</scope>
    <source>
        <strain evidence="1">G02</strain>
    </source>
</reference>
<dbReference type="EMBL" id="JACGWJ010000018">
    <property type="protein sequence ID" value="KAL0350123.1"/>
    <property type="molecule type" value="Genomic_DNA"/>
</dbReference>
<dbReference type="InterPro" id="IPR052343">
    <property type="entry name" value="Retrotransposon-Effector_Assoc"/>
</dbReference>
<evidence type="ECO:0000313" key="1">
    <source>
        <dbReference type="EMBL" id="KAL0350123.1"/>
    </source>
</evidence>
<proteinExistence type="predicted"/>
<evidence type="ECO:0008006" key="2">
    <source>
        <dbReference type="Google" id="ProtNLM"/>
    </source>
</evidence>
<name>A0AAW2P5F8_SESRA</name>
<dbReference type="PANTHER" id="PTHR46890:SF48">
    <property type="entry name" value="RNA-DIRECTED DNA POLYMERASE"/>
    <property type="match status" value="1"/>
</dbReference>
<reference evidence="1" key="1">
    <citation type="submission" date="2020-06" db="EMBL/GenBank/DDBJ databases">
        <authorList>
            <person name="Li T."/>
            <person name="Hu X."/>
            <person name="Zhang T."/>
            <person name="Song X."/>
            <person name="Zhang H."/>
            <person name="Dai N."/>
            <person name="Sheng W."/>
            <person name="Hou X."/>
            <person name="Wei L."/>
        </authorList>
    </citation>
    <scope>NUCLEOTIDE SEQUENCE</scope>
    <source>
        <strain evidence="1">G02</strain>
        <tissue evidence="1">Leaf</tissue>
    </source>
</reference>
<dbReference type="AlphaFoldDB" id="A0AAW2P5F8"/>
<accession>A0AAW2P5F8</accession>
<sequence>MQQRVLSWRLPKVMLQPSRRQRRLAKNSLPTSPHSCTEVQTLPVDNDVFNWGPKLSSELALELCKAVTPLEVKQVIFHISDNKAPGPDGYSACFFKRAWYVVGDQVCTTVMDFFRSRRLLRQLNHNIIALVPKSDRCPTVADYWPISCCNVIYKAIMKIIADQLALPSSTLLTNARQPLLGDGALQIISSLHRK</sequence>
<protein>
    <recommendedName>
        <fullName evidence="2">Reverse transcriptase</fullName>
    </recommendedName>
</protein>